<dbReference type="Proteomes" id="UP000252405">
    <property type="component" value="Unassembled WGS sequence"/>
</dbReference>
<accession>A0A368TYK3</accession>
<sequence>MVNYHHVIHALRRKPMALLHLVYRDQLFPREAYRRTFDALLAERNARLASRCMVGLLALAHEWGCEAALAQHLKVLLEAGELQQLDVLREGFAPAPAEFPHVEVRLESLGIYDALMDRPRGGGMA</sequence>
<gene>
    <name evidence="1" type="ORF">DU505_09710</name>
</gene>
<protein>
    <submittedName>
        <fullName evidence="1">Uncharacterized protein</fullName>
    </submittedName>
</protein>
<reference evidence="1 2" key="1">
    <citation type="submission" date="2018-07" db="EMBL/GenBank/DDBJ databases">
        <title>Halomonas montanilacus sp. nov., isolated from Lake Pengyan on Tibetan Plateau.</title>
        <authorList>
            <person name="Lu H."/>
            <person name="Xing P."/>
            <person name="Wu Q."/>
        </authorList>
    </citation>
    <scope>NUCLEOTIDE SEQUENCE [LARGE SCALE GENOMIC DNA]</scope>
    <source>
        <strain evidence="1 2">PYC7W</strain>
    </source>
</reference>
<dbReference type="EMBL" id="QPII01000005">
    <property type="protein sequence ID" value="RCV89850.1"/>
    <property type="molecule type" value="Genomic_DNA"/>
</dbReference>
<comment type="caution">
    <text evidence="1">The sequence shown here is derived from an EMBL/GenBank/DDBJ whole genome shotgun (WGS) entry which is preliminary data.</text>
</comment>
<dbReference type="AlphaFoldDB" id="A0A368TYK3"/>
<evidence type="ECO:0000313" key="2">
    <source>
        <dbReference type="Proteomes" id="UP000252405"/>
    </source>
</evidence>
<name>A0A368TYK3_9GAMM</name>
<organism evidence="1 2">
    <name type="scientific">Billgrantia montanilacus</name>
    <dbReference type="NCBI Taxonomy" id="2282305"/>
    <lineage>
        <taxon>Bacteria</taxon>
        <taxon>Pseudomonadati</taxon>
        <taxon>Pseudomonadota</taxon>
        <taxon>Gammaproteobacteria</taxon>
        <taxon>Oceanospirillales</taxon>
        <taxon>Halomonadaceae</taxon>
        <taxon>Billgrantia</taxon>
    </lineage>
</organism>
<proteinExistence type="predicted"/>
<evidence type="ECO:0000313" key="1">
    <source>
        <dbReference type="EMBL" id="RCV89850.1"/>
    </source>
</evidence>
<keyword evidence="2" id="KW-1185">Reference proteome</keyword>